<accession>A0A2Z7BZP8</accession>
<dbReference type="Proteomes" id="UP000250235">
    <property type="component" value="Unassembled WGS sequence"/>
</dbReference>
<name>A0A2Z7BZP8_9LAMI</name>
<sequence>MRGRPSWYIRSLPNCSEHQAGLPAYCKRSTGTKRSNAKGRMVQVQIKDIVQALCSSAEPRCFNERLNELKITPVHWSRGRIFTQGVLDQSQLSHAGKERCELYGHISTTQH</sequence>
<protein>
    <submittedName>
        <fullName evidence="1">Uncharacterized protein</fullName>
    </submittedName>
</protein>
<keyword evidence="2" id="KW-1185">Reference proteome</keyword>
<gene>
    <name evidence="1" type="ORF">F511_43378</name>
</gene>
<organism evidence="1 2">
    <name type="scientific">Dorcoceras hygrometricum</name>
    <dbReference type="NCBI Taxonomy" id="472368"/>
    <lineage>
        <taxon>Eukaryota</taxon>
        <taxon>Viridiplantae</taxon>
        <taxon>Streptophyta</taxon>
        <taxon>Embryophyta</taxon>
        <taxon>Tracheophyta</taxon>
        <taxon>Spermatophyta</taxon>
        <taxon>Magnoliopsida</taxon>
        <taxon>eudicotyledons</taxon>
        <taxon>Gunneridae</taxon>
        <taxon>Pentapetalae</taxon>
        <taxon>asterids</taxon>
        <taxon>lamiids</taxon>
        <taxon>Lamiales</taxon>
        <taxon>Gesneriaceae</taxon>
        <taxon>Didymocarpoideae</taxon>
        <taxon>Trichosporeae</taxon>
        <taxon>Loxocarpinae</taxon>
        <taxon>Dorcoceras</taxon>
    </lineage>
</organism>
<evidence type="ECO:0000313" key="2">
    <source>
        <dbReference type="Proteomes" id="UP000250235"/>
    </source>
</evidence>
<proteinExistence type="predicted"/>
<dbReference type="EMBL" id="KV002766">
    <property type="protein sequence ID" value="KZV37495.1"/>
    <property type="molecule type" value="Genomic_DNA"/>
</dbReference>
<reference evidence="1 2" key="1">
    <citation type="journal article" date="2015" name="Proc. Natl. Acad. Sci. U.S.A.">
        <title>The resurrection genome of Boea hygrometrica: A blueprint for survival of dehydration.</title>
        <authorList>
            <person name="Xiao L."/>
            <person name="Yang G."/>
            <person name="Zhang L."/>
            <person name="Yang X."/>
            <person name="Zhao S."/>
            <person name="Ji Z."/>
            <person name="Zhou Q."/>
            <person name="Hu M."/>
            <person name="Wang Y."/>
            <person name="Chen M."/>
            <person name="Xu Y."/>
            <person name="Jin H."/>
            <person name="Xiao X."/>
            <person name="Hu G."/>
            <person name="Bao F."/>
            <person name="Hu Y."/>
            <person name="Wan P."/>
            <person name="Li L."/>
            <person name="Deng X."/>
            <person name="Kuang T."/>
            <person name="Xiang C."/>
            <person name="Zhu J.K."/>
            <person name="Oliver M.J."/>
            <person name="He Y."/>
        </authorList>
    </citation>
    <scope>NUCLEOTIDE SEQUENCE [LARGE SCALE GENOMIC DNA]</scope>
    <source>
        <strain evidence="2">cv. XS01</strain>
    </source>
</reference>
<evidence type="ECO:0000313" key="1">
    <source>
        <dbReference type="EMBL" id="KZV37495.1"/>
    </source>
</evidence>
<dbReference type="AlphaFoldDB" id="A0A2Z7BZP8"/>